<organism evidence="1 2">
    <name type="scientific">Asaia siamensis</name>
    <dbReference type="NCBI Taxonomy" id="110479"/>
    <lineage>
        <taxon>Bacteria</taxon>
        <taxon>Pseudomonadati</taxon>
        <taxon>Pseudomonadota</taxon>
        <taxon>Alphaproteobacteria</taxon>
        <taxon>Acetobacterales</taxon>
        <taxon>Acetobacteraceae</taxon>
        <taxon>Asaia</taxon>
    </lineage>
</organism>
<sequence>MILDQAALGIAQRVLDGLYLLREISAAAIGLDHLENALEVTPSLFEAKGNLLVLLNAHMNPYTLGGRV</sequence>
<evidence type="ECO:0000313" key="1">
    <source>
        <dbReference type="EMBL" id="GGC35729.1"/>
    </source>
</evidence>
<dbReference type="EMBL" id="BMCH01000005">
    <property type="protein sequence ID" value="GGC35729.1"/>
    <property type="molecule type" value="Genomic_DNA"/>
</dbReference>
<proteinExistence type="predicted"/>
<reference evidence="2" key="1">
    <citation type="journal article" date="2019" name="Int. J. Syst. Evol. Microbiol.">
        <title>The Global Catalogue of Microorganisms (GCM) 10K type strain sequencing project: providing services to taxonomists for standard genome sequencing and annotation.</title>
        <authorList>
            <consortium name="The Broad Institute Genomics Platform"/>
            <consortium name="The Broad Institute Genome Sequencing Center for Infectious Disease"/>
            <person name="Wu L."/>
            <person name="Ma J."/>
        </authorList>
    </citation>
    <scope>NUCLEOTIDE SEQUENCE [LARGE SCALE GENOMIC DNA]</scope>
    <source>
        <strain evidence="2">CCM 7132</strain>
    </source>
</reference>
<name>A0ABQ1MDQ7_9PROT</name>
<protein>
    <submittedName>
        <fullName evidence="1">Uncharacterized protein</fullName>
    </submittedName>
</protein>
<accession>A0ABQ1MDQ7</accession>
<gene>
    <name evidence="1" type="ORF">GCM10007207_21640</name>
</gene>
<dbReference type="Proteomes" id="UP000637769">
    <property type="component" value="Unassembled WGS sequence"/>
</dbReference>
<comment type="caution">
    <text evidence="1">The sequence shown here is derived from an EMBL/GenBank/DDBJ whole genome shotgun (WGS) entry which is preliminary data.</text>
</comment>
<evidence type="ECO:0000313" key="2">
    <source>
        <dbReference type="Proteomes" id="UP000637769"/>
    </source>
</evidence>
<keyword evidence="2" id="KW-1185">Reference proteome</keyword>